<evidence type="ECO:0000256" key="3">
    <source>
        <dbReference type="ARBA" id="ARBA00022692"/>
    </source>
</evidence>
<feature type="region of interest" description="Disordered" evidence="8">
    <location>
        <begin position="1"/>
        <end position="26"/>
    </location>
</feature>
<evidence type="ECO:0000259" key="10">
    <source>
        <dbReference type="SMART" id="SM00062"/>
    </source>
</evidence>
<dbReference type="GO" id="GO:0005251">
    <property type="term" value="F:delayed rectifier potassium channel activity"/>
    <property type="evidence" value="ECO:0007669"/>
    <property type="project" value="TreeGrafter"/>
</dbReference>
<evidence type="ECO:0000256" key="8">
    <source>
        <dbReference type="SAM" id="MobiDB-lite"/>
    </source>
</evidence>
<keyword evidence="3 9" id="KW-0812">Transmembrane</keyword>
<evidence type="ECO:0000256" key="6">
    <source>
        <dbReference type="ARBA" id="ARBA00023136"/>
    </source>
</evidence>
<dbReference type="InterPro" id="IPR013099">
    <property type="entry name" value="K_chnl_dom"/>
</dbReference>
<feature type="transmembrane region" description="Helical" evidence="9">
    <location>
        <begin position="237"/>
        <end position="258"/>
    </location>
</feature>
<dbReference type="GO" id="GO:0008076">
    <property type="term" value="C:voltage-gated potassium channel complex"/>
    <property type="evidence" value="ECO:0007669"/>
    <property type="project" value="InterPro"/>
</dbReference>
<keyword evidence="12" id="KW-1185">Reference proteome</keyword>
<dbReference type="Gene3D" id="3.40.190.10">
    <property type="entry name" value="Periplasmic binding protein-like II"/>
    <property type="match status" value="3"/>
</dbReference>
<accession>A0A438AJ32</accession>
<dbReference type="Pfam" id="PF07885">
    <property type="entry name" value="Ion_trans_2"/>
    <property type="match status" value="1"/>
</dbReference>
<dbReference type="OrthoDB" id="9768183at2"/>
<dbReference type="Gene3D" id="1.10.287.70">
    <property type="match status" value="1"/>
</dbReference>
<sequence length="454" mass="47969">MHAPRARSGSPGHRGSGKAPPGRRCPAGLFFVLRRDPGSEPRRAQFQGARGFLHLSAQPSRARGVRGRMTDPHSPFSPAVAALAALLILVAGQGGAQDGAPVTQPPDDKPATPTTITTTSATSASSFSPSDPIDVAVADYPPFAMQTQDGAWTGAALDLWRLAAEEMGASYRLTPLEGDAAQALLGGADLVIPVTATPDLSRQADLTQPIYTARIGVAAPRPSRLMAVVTGFVSWQFLRLILGLSALLLMVGALIWAIERRGNSEQFNERPIRGLGDGFWWAGVTLTTIGYGDKAPRTALGRGIAMLWMLVGLAVSAALTAAVVNLSGVDGRTDLPESLEGRMVGVVEGSTTQRFLAREDVTMRSYSDVGAALKALDEGALDSVAAAEPALRHAIDASGTLELRIASTRLDPHYVGFATPEGSPLRERLDEILLTRLTSESGWDLLNRYLPQGD</sequence>
<organism evidence="11 12">
    <name type="scientific">Mesobaculum littorinae</name>
    <dbReference type="NCBI Taxonomy" id="2486419"/>
    <lineage>
        <taxon>Bacteria</taxon>
        <taxon>Pseudomonadati</taxon>
        <taxon>Pseudomonadota</taxon>
        <taxon>Alphaproteobacteria</taxon>
        <taxon>Rhodobacterales</taxon>
        <taxon>Roseobacteraceae</taxon>
        <taxon>Mesobaculum</taxon>
    </lineage>
</organism>
<comment type="subcellular location">
    <subcellularLocation>
        <location evidence="1">Membrane</location>
        <topology evidence="1">Multi-pass membrane protein</topology>
    </subcellularLocation>
</comment>
<protein>
    <submittedName>
        <fullName evidence="11">Transporter substrate-binding domain-containing protein</fullName>
    </submittedName>
</protein>
<proteinExistence type="predicted"/>
<dbReference type="SUPFAM" id="SSF81324">
    <property type="entry name" value="Voltage-gated potassium channels"/>
    <property type="match status" value="1"/>
</dbReference>
<feature type="domain" description="Solute-binding protein family 3/N-terminal" evidence="10">
    <location>
        <begin position="132"/>
        <end position="453"/>
    </location>
</feature>
<dbReference type="GO" id="GO:0001508">
    <property type="term" value="P:action potential"/>
    <property type="evidence" value="ECO:0007669"/>
    <property type="project" value="TreeGrafter"/>
</dbReference>
<dbReference type="InterPro" id="IPR028325">
    <property type="entry name" value="VG_K_chnl"/>
</dbReference>
<name>A0A438AJ32_9RHOB</name>
<feature type="region of interest" description="Disordered" evidence="8">
    <location>
        <begin position="47"/>
        <end position="72"/>
    </location>
</feature>
<gene>
    <name evidence="11" type="ORF">EKE94_07220</name>
</gene>
<dbReference type="PANTHER" id="PTHR11537">
    <property type="entry name" value="VOLTAGE-GATED POTASSIUM CHANNEL"/>
    <property type="match status" value="1"/>
</dbReference>
<evidence type="ECO:0000256" key="4">
    <source>
        <dbReference type="ARBA" id="ARBA00022989"/>
    </source>
</evidence>
<feature type="region of interest" description="Disordered" evidence="8">
    <location>
        <begin position="95"/>
        <end position="128"/>
    </location>
</feature>
<evidence type="ECO:0000256" key="9">
    <source>
        <dbReference type="SAM" id="Phobius"/>
    </source>
</evidence>
<feature type="transmembrane region" description="Helical" evidence="9">
    <location>
        <begin position="304"/>
        <end position="324"/>
    </location>
</feature>
<evidence type="ECO:0000313" key="11">
    <source>
        <dbReference type="EMBL" id="RVV98688.1"/>
    </source>
</evidence>
<keyword evidence="5" id="KW-0406">Ion transport</keyword>
<dbReference type="Pfam" id="PF00497">
    <property type="entry name" value="SBP_bac_3"/>
    <property type="match status" value="1"/>
</dbReference>
<dbReference type="Proteomes" id="UP000285908">
    <property type="component" value="Unassembled WGS sequence"/>
</dbReference>
<reference evidence="11 12" key="1">
    <citation type="submission" date="2018-11" db="EMBL/GenBank/DDBJ databases">
        <title>Mesobaculum littorinae gen. nov., sp. nov., isolated from Littorina scabra that represents a novel genus of the order Rhodobacteraceae.</title>
        <authorList>
            <person name="Li F."/>
        </authorList>
    </citation>
    <scope>NUCLEOTIDE SEQUENCE [LARGE SCALE GENOMIC DNA]</scope>
    <source>
        <strain evidence="11 12">M0103</strain>
    </source>
</reference>
<evidence type="ECO:0000313" key="12">
    <source>
        <dbReference type="Proteomes" id="UP000285908"/>
    </source>
</evidence>
<feature type="compositionally biased region" description="Low complexity" evidence="8">
    <location>
        <begin position="111"/>
        <end position="128"/>
    </location>
</feature>
<evidence type="ECO:0000256" key="1">
    <source>
        <dbReference type="ARBA" id="ARBA00004141"/>
    </source>
</evidence>
<comment type="caution">
    <text evidence="11">The sequence shown here is derived from an EMBL/GenBank/DDBJ whole genome shotgun (WGS) entry which is preliminary data.</text>
</comment>
<dbReference type="AlphaFoldDB" id="A0A438AJ32"/>
<dbReference type="InterPro" id="IPR001638">
    <property type="entry name" value="Solute-binding_3/MltF_N"/>
</dbReference>
<keyword evidence="7" id="KW-0407">Ion channel</keyword>
<evidence type="ECO:0000256" key="2">
    <source>
        <dbReference type="ARBA" id="ARBA00022448"/>
    </source>
</evidence>
<dbReference type="PANTHER" id="PTHR11537:SF252">
    <property type="entry name" value="POTASSIUM VOLTAGE-GATED CHANNEL PROTEIN SHAW"/>
    <property type="match status" value="1"/>
</dbReference>
<dbReference type="PRINTS" id="PR00169">
    <property type="entry name" value="KCHANNEL"/>
</dbReference>
<keyword evidence="4 9" id="KW-1133">Transmembrane helix</keyword>
<keyword evidence="6 9" id="KW-0472">Membrane</keyword>
<dbReference type="EMBL" id="RQXX01000002">
    <property type="protein sequence ID" value="RVV98688.1"/>
    <property type="molecule type" value="Genomic_DNA"/>
</dbReference>
<keyword evidence="2" id="KW-0813">Transport</keyword>
<evidence type="ECO:0000256" key="7">
    <source>
        <dbReference type="ARBA" id="ARBA00023303"/>
    </source>
</evidence>
<evidence type="ECO:0000256" key="5">
    <source>
        <dbReference type="ARBA" id="ARBA00023065"/>
    </source>
</evidence>
<dbReference type="SMART" id="SM00062">
    <property type="entry name" value="PBPb"/>
    <property type="match status" value="1"/>
</dbReference>
<dbReference type="SUPFAM" id="SSF53850">
    <property type="entry name" value="Periplasmic binding protein-like II"/>
    <property type="match status" value="1"/>
</dbReference>